<name>A0A6J5YQV1_9ZZZZ</name>
<proteinExistence type="predicted"/>
<dbReference type="PANTHER" id="PTHR33164:SF104">
    <property type="entry name" value="TRANSCRIPTIONAL REGULATORY PROTEIN"/>
    <property type="match status" value="1"/>
</dbReference>
<dbReference type="Pfam" id="PF12802">
    <property type="entry name" value="MarR_2"/>
    <property type="match status" value="1"/>
</dbReference>
<dbReference type="AlphaFoldDB" id="A0A6J5YQV1"/>
<dbReference type="PANTHER" id="PTHR33164">
    <property type="entry name" value="TRANSCRIPTIONAL REGULATOR, MARR FAMILY"/>
    <property type="match status" value="1"/>
</dbReference>
<evidence type="ECO:0000259" key="1">
    <source>
        <dbReference type="PROSITE" id="PS50995"/>
    </source>
</evidence>
<feature type="domain" description="HTH marR-type" evidence="1">
    <location>
        <begin position="26"/>
        <end position="159"/>
    </location>
</feature>
<protein>
    <submittedName>
        <fullName evidence="2">Unannotated protein</fullName>
    </submittedName>
</protein>
<dbReference type="SMART" id="SM00347">
    <property type="entry name" value="HTH_MARR"/>
    <property type="match status" value="1"/>
</dbReference>
<dbReference type="PRINTS" id="PR00598">
    <property type="entry name" value="HTHMARR"/>
</dbReference>
<dbReference type="GO" id="GO:0006950">
    <property type="term" value="P:response to stress"/>
    <property type="evidence" value="ECO:0007669"/>
    <property type="project" value="TreeGrafter"/>
</dbReference>
<accession>A0A6J5YQV1</accession>
<evidence type="ECO:0000313" key="2">
    <source>
        <dbReference type="EMBL" id="CAB4332865.1"/>
    </source>
</evidence>
<gene>
    <name evidence="2" type="ORF">UFOPK3574_00328</name>
</gene>
<dbReference type="Gene3D" id="1.10.10.10">
    <property type="entry name" value="Winged helix-like DNA-binding domain superfamily/Winged helix DNA-binding domain"/>
    <property type="match status" value="1"/>
</dbReference>
<dbReference type="InterPro" id="IPR039422">
    <property type="entry name" value="MarR/SlyA-like"/>
</dbReference>
<organism evidence="2">
    <name type="scientific">freshwater metagenome</name>
    <dbReference type="NCBI Taxonomy" id="449393"/>
    <lineage>
        <taxon>unclassified sequences</taxon>
        <taxon>metagenomes</taxon>
        <taxon>ecological metagenomes</taxon>
    </lineage>
</organism>
<dbReference type="InterPro" id="IPR036390">
    <property type="entry name" value="WH_DNA-bd_sf"/>
</dbReference>
<dbReference type="InterPro" id="IPR036388">
    <property type="entry name" value="WH-like_DNA-bd_sf"/>
</dbReference>
<sequence>MSANRDEVDRLIAAWKRERPDLDLSPFAVLSRISRISRNLDIARRDAFADLETWGFDVLAALRRAGDPYQLSPGELMQETLVTSGTMTNRLDRLEELKLITRQPDPEDGRGSLVTLTASGMRAVDKALDGLLEHERDLLKGLTREQRVALADLLSVLAAHLEES</sequence>
<dbReference type="InterPro" id="IPR000835">
    <property type="entry name" value="HTH_MarR-typ"/>
</dbReference>
<reference evidence="2" key="1">
    <citation type="submission" date="2020-05" db="EMBL/GenBank/DDBJ databases">
        <authorList>
            <person name="Chiriac C."/>
            <person name="Salcher M."/>
            <person name="Ghai R."/>
            <person name="Kavagutti S V."/>
        </authorList>
    </citation>
    <scope>NUCLEOTIDE SEQUENCE</scope>
</reference>
<dbReference type="SUPFAM" id="SSF46785">
    <property type="entry name" value="Winged helix' DNA-binding domain"/>
    <property type="match status" value="1"/>
</dbReference>
<dbReference type="EMBL" id="CAESAF010000018">
    <property type="protein sequence ID" value="CAB4332865.1"/>
    <property type="molecule type" value="Genomic_DNA"/>
</dbReference>
<dbReference type="GO" id="GO:0003700">
    <property type="term" value="F:DNA-binding transcription factor activity"/>
    <property type="evidence" value="ECO:0007669"/>
    <property type="project" value="InterPro"/>
</dbReference>
<dbReference type="PROSITE" id="PS50995">
    <property type="entry name" value="HTH_MARR_2"/>
    <property type="match status" value="1"/>
</dbReference>